<dbReference type="InterPro" id="IPR012774">
    <property type="entry name" value="EctD"/>
</dbReference>
<dbReference type="PANTHER" id="PTHR20883">
    <property type="entry name" value="PHYTANOYL-COA DIOXYGENASE DOMAIN CONTAINING 1"/>
    <property type="match status" value="1"/>
</dbReference>
<evidence type="ECO:0000313" key="12">
    <source>
        <dbReference type="Proteomes" id="UP000295382"/>
    </source>
</evidence>
<evidence type="ECO:0000256" key="2">
    <source>
        <dbReference type="ARBA" id="ARBA00004063"/>
    </source>
</evidence>
<evidence type="ECO:0000256" key="4">
    <source>
        <dbReference type="ARBA" id="ARBA00011738"/>
    </source>
</evidence>
<comment type="caution">
    <text evidence="11">The sequence shown here is derived from an EMBL/GenBank/DDBJ whole genome shotgun (WGS) entry which is preliminary data.</text>
</comment>
<comment type="subunit">
    <text evidence="4">Homodimer.</text>
</comment>
<dbReference type="OrthoDB" id="9791262at2"/>
<keyword evidence="12" id="KW-1185">Reference proteome</keyword>
<dbReference type="AlphaFoldDB" id="A0A4V6NXZ2"/>
<comment type="function">
    <text evidence="2">Involved in the biosynthesis of 5-hydroxyectoine, called compatible solute, which helps organisms to survive extreme osmotic stress by acting as a highly soluble organic osmolyte. Catalyzes the 2-oxoglutarate-dependent selective hydroxylation of L-ectoine to yield (4S,5S)-5-hydroxyectoine.</text>
</comment>
<dbReference type="GO" id="GO:0005506">
    <property type="term" value="F:iron ion binding"/>
    <property type="evidence" value="ECO:0007669"/>
    <property type="project" value="UniProtKB-ARBA"/>
</dbReference>
<evidence type="ECO:0000256" key="7">
    <source>
        <dbReference type="ARBA" id="ARBA00023002"/>
    </source>
</evidence>
<evidence type="ECO:0000256" key="10">
    <source>
        <dbReference type="NCBIfam" id="TIGR02408"/>
    </source>
</evidence>
<dbReference type="Proteomes" id="UP000295382">
    <property type="component" value="Unassembled WGS sequence"/>
</dbReference>
<dbReference type="RefSeq" id="WP_132258684.1">
    <property type="nucleotide sequence ID" value="NZ_SLZQ01000005.1"/>
</dbReference>
<keyword evidence="6" id="KW-0223">Dioxygenase</keyword>
<keyword evidence="8" id="KW-0408">Iron</keyword>
<evidence type="ECO:0000256" key="5">
    <source>
        <dbReference type="ARBA" id="ARBA00022723"/>
    </source>
</evidence>
<gene>
    <name evidence="11" type="ORF">EDC30_105192</name>
</gene>
<dbReference type="EMBL" id="SLZQ01000005">
    <property type="protein sequence ID" value="TCS36970.1"/>
    <property type="molecule type" value="Genomic_DNA"/>
</dbReference>
<evidence type="ECO:0000256" key="8">
    <source>
        <dbReference type="ARBA" id="ARBA00023004"/>
    </source>
</evidence>
<evidence type="ECO:0000256" key="9">
    <source>
        <dbReference type="ARBA" id="ARBA00049228"/>
    </source>
</evidence>
<organism evidence="11 12">
    <name type="scientific">Paucimonas lemoignei</name>
    <name type="common">Pseudomonas lemoignei</name>
    <dbReference type="NCBI Taxonomy" id="29443"/>
    <lineage>
        <taxon>Bacteria</taxon>
        <taxon>Pseudomonadati</taxon>
        <taxon>Pseudomonadota</taxon>
        <taxon>Betaproteobacteria</taxon>
        <taxon>Burkholderiales</taxon>
        <taxon>Burkholderiaceae</taxon>
        <taxon>Paucimonas</taxon>
    </lineage>
</organism>
<dbReference type="PANTHER" id="PTHR20883:SF48">
    <property type="entry name" value="ECTOINE DIOXYGENASE"/>
    <property type="match status" value="1"/>
</dbReference>
<dbReference type="Gene3D" id="2.60.120.620">
    <property type="entry name" value="q2cbj1_9rhob like domain"/>
    <property type="match status" value="1"/>
</dbReference>
<dbReference type="GO" id="GO:0016706">
    <property type="term" value="F:2-oxoglutarate-dependent dioxygenase activity"/>
    <property type="evidence" value="ECO:0007669"/>
    <property type="project" value="InterPro"/>
</dbReference>
<keyword evidence="7" id="KW-0560">Oxidoreductase</keyword>
<evidence type="ECO:0000256" key="6">
    <source>
        <dbReference type="ARBA" id="ARBA00022964"/>
    </source>
</evidence>
<dbReference type="NCBIfam" id="TIGR02408">
    <property type="entry name" value="ectoine_ThpD"/>
    <property type="match status" value="1"/>
</dbReference>
<comment type="cofactor">
    <cofactor evidence="1">
        <name>Fe(2+)</name>
        <dbReference type="ChEBI" id="CHEBI:29033"/>
    </cofactor>
</comment>
<evidence type="ECO:0000256" key="3">
    <source>
        <dbReference type="ARBA" id="ARBA00007851"/>
    </source>
</evidence>
<reference evidence="11 12" key="1">
    <citation type="submission" date="2019-03" db="EMBL/GenBank/DDBJ databases">
        <title>Genomic Encyclopedia of Type Strains, Phase IV (KMG-IV): sequencing the most valuable type-strain genomes for metagenomic binning, comparative biology and taxonomic classification.</title>
        <authorList>
            <person name="Goeker M."/>
        </authorList>
    </citation>
    <scope>NUCLEOTIDE SEQUENCE [LARGE SCALE GENOMIC DNA]</scope>
    <source>
        <strain evidence="11 12">DSM 7445</strain>
    </source>
</reference>
<dbReference type="InterPro" id="IPR008775">
    <property type="entry name" value="Phytyl_CoA_dOase-like"/>
</dbReference>
<keyword evidence="5" id="KW-0479">Metal-binding</keyword>
<protein>
    <recommendedName>
        <fullName evidence="10">Ectoine hydroxylase</fullName>
        <ecNumber evidence="10">1.14.11.55</ecNumber>
    </recommendedName>
</protein>
<proteinExistence type="inferred from homology"/>
<evidence type="ECO:0000313" key="11">
    <source>
        <dbReference type="EMBL" id="TCS36970.1"/>
    </source>
</evidence>
<dbReference type="SUPFAM" id="SSF51197">
    <property type="entry name" value="Clavaminate synthase-like"/>
    <property type="match status" value="1"/>
</dbReference>
<name>A0A4V6NXZ2_PAULE</name>
<evidence type="ECO:0000256" key="1">
    <source>
        <dbReference type="ARBA" id="ARBA00001954"/>
    </source>
</evidence>
<dbReference type="Pfam" id="PF05721">
    <property type="entry name" value="PhyH"/>
    <property type="match status" value="1"/>
</dbReference>
<accession>A0A4V6NXZ2</accession>
<comment type="similarity">
    <text evidence="3">Belongs to the PhyH family. EctD subfamily.</text>
</comment>
<dbReference type="EC" id="1.14.11.55" evidence="10"/>
<sequence length="302" mass="34107">MLSHNTYLTRAQSNAGILQRQEPVVYEAEQSVRPAVLSQPQRDAYRENGFLLLPELFSQEEVQGLFTEMQHMRKEFAHAGRAEVIAEPGSGEVRSIFNVHRLNSLFSRLVRDPRVLNVARDILGSEVYIHQSRINYKPGFQGKEFYWHSDFETWHSEDGMPAMRALSCSILLTDNNEHNGPLMLIPGSHRHFISCQGETPEENYKKSLKKQEIGVPDEVLLRYLADLGGITSCKGKAGSVVFFDCNTMHGSNGNISPYPRSNVFFVYNSIDNQLGAPRDGLKPRPEYIAAREDVEALTPQAL</sequence>
<comment type="catalytic activity">
    <reaction evidence="9">
        <text>L-ectoine + 2-oxoglutarate + O2 = 5-hydroxyectoine + succinate + CO2</text>
        <dbReference type="Rhea" id="RHEA:45740"/>
        <dbReference type="ChEBI" id="CHEBI:15379"/>
        <dbReference type="ChEBI" id="CHEBI:16526"/>
        <dbReference type="ChEBI" id="CHEBI:16810"/>
        <dbReference type="ChEBI" id="CHEBI:30031"/>
        <dbReference type="ChEBI" id="CHEBI:58515"/>
        <dbReference type="ChEBI" id="CHEBI:85413"/>
        <dbReference type="EC" id="1.14.11.55"/>
    </reaction>
</comment>